<proteinExistence type="predicted"/>
<dbReference type="EMBL" id="KV018220">
    <property type="protein sequence ID" value="KZV17479.1"/>
    <property type="molecule type" value="Genomic_DNA"/>
</dbReference>
<dbReference type="InterPro" id="IPR001878">
    <property type="entry name" value="Znf_CCHC"/>
</dbReference>
<dbReference type="Pfam" id="PF00098">
    <property type="entry name" value="zf-CCHC"/>
    <property type="match status" value="1"/>
</dbReference>
<keyword evidence="1" id="KW-0863">Zinc-finger</keyword>
<feature type="region of interest" description="Disordered" evidence="2">
    <location>
        <begin position="81"/>
        <end position="102"/>
    </location>
</feature>
<keyword evidence="5" id="KW-1185">Reference proteome</keyword>
<dbReference type="GO" id="GO:0003676">
    <property type="term" value="F:nucleic acid binding"/>
    <property type="evidence" value="ECO:0007669"/>
    <property type="project" value="InterPro"/>
</dbReference>
<evidence type="ECO:0000313" key="5">
    <source>
        <dbReference type="Proteomes" id="UP000250235"/>
    </source>
</evidence>
<dbReference type="Gene3D" id="4.10.60.10">
    <property type="entry name" value="Zinc finger, CCHC-type"/>
    <property type="match status" value="1"/>
</dbReference>
<feature type="region of interest" description="Disordered" evidence="2">
    <location>
        <begin position="156"/>
        <end position="214"/>
    </location>
</feature>
<evidence type="ECO:0000256" key="2">
    <source>
        <dbReference type="SAM" id="MobiDB-lite"/>
    </source>
</evidence>
<feature type="compositionally biased region" description="Low complexity" evidence="2">
    <location>
        <begin position="164"/>
        <end position="185"/>
    </location>
</feature>
<dbReference type="SUPFAM" id="SSF57756">
    <property type="entry name" value="Retrovirus zinc finger-like domains"/>
    <property type="match status" value="1"/>
</dbReference>
<sequence>MIRFECWPALGDQCRFGGEDHVVARYSRHATYRALDFFDSHAIYVAMLELFSHGAVQCGITTIECIWRVRFPRLFRCRGDDPAGDVPGEMPPRRRDRASRQAVVDSRTLVSIDREDASQPSVPLRSHASQSSAFRSLSCAVNREIDFMESLTIGQTQVQQPSGQSVDPVSSGTSSSQPSVASQSWSRRRFRPRGRHFKRSSSSSLSSGGSSGARPTAAFCGQCGGRHRPSQCVGVLGACNNCGQVGHFARVCPTLGQRDLTRSSSRRPYRPFQSQRSVFQPPEASGVRELSLSEQSGLQPTHVDAKTEERDDVLTGGGCTAVELRVLSYPVQLSCCSHALFLLFVSYRDARASGDTALSSPCWDPLATMRRVVNYHSSCV</sequence>
<name>A0A2Z7AEJ8_9LAMI</name>
<dbReference type="GO" id="GO:0008270">
    <property type="term" value="F:zinc ion binding"/>
    <property type="evidence" value="ECO:0007669"/>
    <property type="project" value="UniProtKB-KW"/>
</dbReference>
<evidence type="ECO:0000256" key="1">
    <source>
        <dbReference type="PROSITE-ProRule" id="PRU00047"/>
    </source>
</evidence>
<dbReference type="PROSITE" id="PS50158">
    <property type="entry name" value="ZF_CCHC"/>
    <property type="match status" value="1"/>
</dbReference>
<dbReference type="Proteomes" id="UP000250235">
    <property type="component" value="Unassembled WGS sequence"/>
</dbReference>
<gene>
    <name evidence="4" type="ORF">F511_12585</name>
</gene>
<accession>A0A2Z7AEJ8</accession>
<evidence type="ECO:0000313" key="4">
    <source>
        <dbReference type="EMBL" id="KZV17479.1"/>
    </source>
</evidence>
<evidence type="ECO:0000259" key="3">
    <source>
        <dbReference type="PROSITE" id="PS50158"/>
    </source>
</evidence>
<feature type="domain" description="CCHC-type" evidence="3">
    <location>
        <begin position="239"/>
        <end position="253"/>
    </location>
</feature>
<dbReference type="AlphaFoldDB" id="A0A2Z7AEJ8"/>
<protein>
    <recommendedName>
        <fullName evidence="3">CCHC-type domain-containing protein</fullName>
    </recommendedName>
</protein>
<feature type="region of interest" description="Disordered" evidence="2">
    <location>
        <begin position="260"/>
        <end position="310"/>
    </location>
</feature>
<organism evidence="4 5">
    <name type="scientific">Dorcoceras hygrometricum</name>
    <dbReference type="NCBI Taxonomy" id="472368"/>
    <lineage>
        <taxon>Eukaryota</taxon>
        <taxon>Viridiplantae</taxon>
        <taxon>Streptophyta</taxon>
        <taxon>Embryophyta</taxon>
        <taxon>Tracheophyta</taxon>
        <taxon>Spermatophyta</taxon>
        <taxon>Magnoliopsida</taxon>
        <taxon>eudicotyledons</taxon>
        <taxon>Gunneridae</taxon>
        <taxon>Pentapetalae</taxon>
        <taxon>asterids</taxon>
        <taxon>lamiids</taxon>
        <taxon>Lamiales</taxon>
        <taxon>Gesneriaceae</taxon>
        <taxon>Didymocarpoideae</taxon>
        <taxon>Trichosporeae</taxon>
        <taxon>Loxocarpinae</taxon>
        <taxon>Dorcoceras</taxon>
    </lineage>
</organism>
<keyword evidence="1" id="KW-0862">Zinc</keyword>
<feature type="compositionally biased region" description="Basic residues" evidence="2">
    <location>
        <begin position="186"/>
        <end position="199"/>
    </location>
</feature>
<keyword evidence="1" id="KW-0479">Metal-binding</keyword>
<dbReference type="SMART" id="SM00343">
    <property type="entry name" value="ZnF_C2HC"/>
    <property type="match status" value="1"/>
</dbReference>
<dbReference type="InterPro" id="IPR036875">
    <property type="entry name" value="Znf_CCHC_sf"/>
</dbReference>
<reference evidence="4 5" key="1">
    <citation type="journal article" date="2015" name="Proc. Natl. Acad. Sci. U.S.A.">
        <title>The resurrection genome of Boea hygrometrica: A blueprint for survival of dehydration.</title>
        <authorList>
            <person name="Xiao L."/>
            <person name="Yang G."/>
            <person name="Zhang L."/>
            <person name="Yang X."/>
            <person name="Zhao S."/>
            <person name="Ji Z."/>
            <person name="Zhou Q."/>
            <person name="Hu M."/>
            <person name="Wang Y."/>
            <person name="Chen M."/>
            <person name="Xu Y."/>
            <person name="Jin H."/>
            <person name="Xiao X."/>
            <person name="Hu G."/>
            <person name="Bao F."/>
            <person name="Hu Y."/>
            <person name="Wan P."/>
            <person name="Li L."/>
            <person name="Deng X."/>
            <person name="Kuang T."/>
            <person name="Xiang C."/>
            <person name="Zhu J.K."/>
            <person name="Oliver M.J."/>
            <person name="He Y."/>
        </authorList>
    </citation>
    <scope>NUCLEOTIDE SEQUENCE [LARGE SCALE GENOMIC DNA]</scope>
    <source>
        <strain evidence="5">cv. XS01</strain>
    </source>
</reference>